<evidence type="ECO:0000256" key="1">
    <source>
        <dbReference type="ARBA" id="ARBA00004651"/>
    </source>
</evidence>
<dbReference type="InterPro" id="IPR043428">
    <property type="entry name" value="LivM-like"/>
</dbReference>
<feature type="transmembrane region" description="Helical" evidence="6">
    <location>
        <begin position="247"/>
        <end position="269"/>
    </location>
</feature>
<dbReference type="CDD" id="cd06581">
    <property type="entry name" value="TM_PBP1_LivM_like"/>
    <property type="match status" value="1"/>
</dbReference>
<keyword evidence="4 6" id="KW-1133">Transmembrane helix</keyword>
<protein>
    <submittedName>
        <fullName evidence="7">Branched-chain amino acid ABC transporter permease</fullName>
    </submittedName>
</protein>
<keyword evidence="5 6" id="KW-0472">Membrane</keyword>
<name>A0ABX5QHW3_9MICO</name>
<comment type="subcellular location">
    <subcellularLocation>
        <location evidence="1">Cell membrane</location>
        <topology evidence="1">Multi-pass membrane protein</topology>
    </subcellularLocation>
</comment>
<proteinExistence type="predicted"/>
<evidence type="ECO:0000256" key="3">
    <source>
        <dbReference type="ARBA" id="ARBA00022692"/>
    </source>
</evidence>
<dbReference type="InterPro" id="IPR001851">
    <property type="entry name" value="ABC_transp_permease"/>
</dbReference>
<dbReference type="RefSeq" id="WP_128387415.1">
    <property type="nucleotide sequence ID" value="NZ_CP035037.1"/>
</dbReference>
<feature type="transmembrane region" description="Helical" evidence="6">
    <location>
        <begin position="30"/>
        <end position="49"/>
    </location>
</feature>
<evidence type="ECO:0000313" key="8">
    <source>
        <dbReference type="Proteomes" id="UP000285768"/>
    </source>
</evidence>
<keyword evidence="8" id="KW-1185">Reference proteome</keyword>
<feature type="transmembrane region" description="Helical" evidence="6">
    <location>
        <begin position="289"/>
        <end position="310"/>
    </location>
</feature>
<evidence type="ECO:0000256" key="5">
    <source>
        <dbReference type="ARBA" id="ARBA00023136"/>
    </source>
</evidence>
<evidence type="ECO:0000256" key="6">
    <source>
        <dbReference type="SAM" id="Phobius"/>
    </source>
</evidence>
<dbReference type="Proteomes" id="UP000285768">
    <property type="component" value="Chromosome"/>
</dbReference>
<evidence type="ECO:0000256" key="4">
    <source>
        <dbReference type="ARBA" id="ARBA00022989"/>
    </source>
</evidence>
<feature type="transmembrane region" description="Helical" evidence="6">
    <location>
        <begin position="109"/>
        <end position="127"/>
    </location>
</feature>
<keyword evidence="3 6" id="KW-0812">Transmembrane</keyword>
<gene>
    <name evidence="7" type="ORF">Leucomu_12450</name>
</gene>
<feature type="transmembrane region" description="Helical" evidence="6">
    <location>
        <begin position="6"/>
        <end position="23"/>
    </location>
</feature>
<dbReference type="PANTHER" id="PTHR30482">
    <property type="entry name" value="HIGH-AFFINITY BRANCHED-CHAIN AMINO ACID TRANSPORT SYSTEM PERMEASE"/>
    <property type="match status" value="1"/>
</dbReference>
<feature type="transmembrane region" description="Helical" evidence="6">
    <location>
        <begin position="83"/>
        <end position="103"/>
    </location>
</feature>
<organism evidence="7 8">
    <name type="scientific">Leucobacter muris</name>
    <dbReference type="NCBI Taxonomy" id="1935379"/>
    <lineage>
        <taxon>Bacteria</taxon>
        <taxon>Bacillati</taxon>
        <taxon>Actinomycetota</taxon>
        <taxon>Actinomycetes</taxon>
        <taxon>Micrococcales</taxon>
        <taxon>Microbacteriaceae</taxon>
        <taxon>Leucobacter</taxon>
    </lineage>
</organism>
<sequence length="354" mass="37561">MQTIRPYLPLVAIVVLVIGYTLTGPSRMNLDLLNTILIFATFATAWNIAGGMTGLFSLGHGALFAIGAFGTTILRLSLGVPTLLAVLISAAVAVLVALFIGAISLRLRGHYFGLATLGLAAIMFIALQNLSDITGGDEGITIPKDVSPANLIFQTKDQYVFLTLGLYAVTALVVIMLSRSKRGYQMLAVKEDEVSARSIGIPAVRVKLFAVGLSGFFSALAGAVFAQYTLYITPSNVGSIAVTWEPALMAIIGGMVGVFGPLIGAALITLLEHYVIEAVGSSIPGLSNFLYGALLIICILLLPNGVMGILRSAADWVRRKLKREPKPADRIDTVAVPLPAAEDPIEAKEEHRER</sequence>
<dbReference type="EMBL" id="CP035037">
    <property type="protein sequence ID" value="QAB18611.1"/>
    <property type="molecule type" value="Genomic_DNA"/>
</dbReference>
<feature type="transmembrane region" description="Helical" evidence="6">
    <location>
        <begin position="55"/>
        <end position="76"/>
    </location>
</feature>
<keyword evidence="2" id="KW-1003">Cell membrane</keyword>
<evidence type="ECO:0000256" key="2">
    <source>
        <dbReference type="ARBA" id="ARBA00022475"/>
    </source>
</evidence>
<feature type="transmembrane region" description="Helical" evidence="6">
    <location>
        <begin position="159"/>
        <end position="177"/>
    </location>
</feature>
<feature type="transmembrane region" description="Helical" evidence="6">
    <location>
        <begin position="208"/>
        <end position="226"/>
    </location>
</feature>
<dbReference type="Pfam" id="PF02653">
    <property type="entry name" value="BPD_transp_2"/>
    <property type="match status" value="1"/>
</dbReference>
<dbReference type="PANTHER" id="PTHR30482:SF10">
    <property type="entry name" value="HIGH-AFFINITY BRANCHED-CHAIN AMINO ACID TRANSPORT PROTEIN BRAE"/>
    <property type="match status" value="1"/>
</dbReference>
<accession>A0ABX5QHW3</accession>
<reference evidence="7 8" key="1">
    <citation type="submission" date="2019-01" db="EMBL/GenBank/DDBJ databases">
        <title>Leucobacter muris sp. nov. isolated from the nose of a laboratory mouse.</title>
        <authorList>
            <person name="Benga L."/>
            <person name="Sproeer C."/>
            <person name="Schumann P."/>
            <person name="Verbarg S."/>
            <person name="Bunk B."/>
            <person name="Engelhardt E."/>
            <person name="Benten P.M."/>
            <person name="Sager M."/>
        </authorList>
    </citation>
    <scope>NUCLEOTIDE SEQUENCE [LARGE SCALE GENOMIC DNA]</scope>
    <source>
        <strain evidence="7 8">DSM 101948</strain>
    </source>
</reference>
<evidence type="ECO:0000313" key="7">
    <source>
        <dbReference type="EMBL" id="QAB18611.1"/>
    </source>
</evidence>